<proteinExistence type="predicted"/>
<name>H3SIK6_9BACL</name>
<gene>
    <name evidence="1" type="ORF">PDENDC454_16898</name>
</gene>
<dbReference type="Proteomes" id="UP000003900">
    <property type="component" value="Unassembled WGS sequence"/>
</dbReference>
<protein>
    <submittedName>
        <fullName evidence="1">Uncharacterized protein</fullName>
    </submittedName>
</protein>
<reference evidence="1 2" key="1">
    <citation type="journal article" date="2012" name="J. Bacteriol.">
        <title>Genome Sequence of the Pattern-Forming Social Bacterium Paenibacillus dendritiformis C454 Chiral Morphotype.</title>
        <authorList>
            <person name="Sirota-Madi A."/>
            <person name="Olender T."/>
            <person name="Helman Y."/>
            <person name="Brainis I."/>
            <person name="Finkelshtein A."/>
            <person name="Roth D."/>
            <person name="Hagai E."/>
            <person name="Leshkowitz D."/>
            <person name="Brodsky L."/>
            <person name="Galatenko V."/>
            <person name="Nikolaev V."/>
            <person name="Gutnick D.L."/>
            <person name="Lancet D."/>
            <person name="Ben-Jacob E."/>
        </authorList>
    </citation>
    <scope>NUCLEOTIDE SEQUENCE [LARGE SCALE GENOMIC DNA]</scope>
    <source>
        <strain evidence="1 2">C454</strain>
    </source>
</reference>
<comment type="caution">
    <text evidence="1">The sequence shown here is derived from an EMBL/GenBank/DDBJ whole genome shotgun (WGS) entry which is preliminary data.</text>
</comment>
<sequence>MMRGASGVARRAVYHLDGTKPGDSIEEEVRWNALFILKPYTAERERLRSCAGWS</sequence>
<dbReference type="AlphaFoldDB" id="H3SIK6"/>
<keyword evidence="2" id="KW-1185">Reference proteome</keyword>
<dbReference type="STRING" id="1131935.PDENDC454_16898"/>
<organism evidence="1 2">
    <name type="scientific">Paenibacillus dendritiformis C454</name>
    <dbReference type="NCBI Taxonomy" id="1131935"/>
    <lineage>
        <taxon>Bacteria</taxon>
        <taxon>Bacillati</taxon>
        <taxon>Bacillota</taxon>
        <taxon>Bacilli</taxon>
        <taxon>Bacillales</taxon>
        <taxon>Paenibacillaceae</taxon>
        <taxon>Paenibacillus</taxon>
    </lineage>
</organism>
<evidence type="ECO:0000313" key="1">
    <source>
        <dbReference type="EMBL" id="EHQ61132.1"/>
    </source>
</evidence>
<dbReference type="EMBL" id="AHKH01000047">
    <property type="protein sequence ID" value="EHQ61132.1"/>
    <property type="molecule type" value="Genomic_DNA"/>
</dbReference>
<accession>H3SIK6</accession>
<evidence type="ECO:0000313" key="2">
    <source>
        <dbReference type="Proteomes" id="UP000003900"/>
    </source>
</evidence>